<dbReference type="Gene3D" id="3.40.50.150">
    <property type="entry name" value="Vaccinia Virus protein VP39"/>
    <property type="match status" value="1"/>
</dbReference>
<dbReference type="PANTHER" id="PTHR45527:SF10">
    <property type="entry name" value="PYOCHELIN SYNTHASE PCHF"/>
    <property type="match status" value="1"/>
</dbReference>
<dbReference type="Pfam" id="PF08242">
    <property type="entry name" value="Methyltransf_12"/>
    <property type="match status" value="1"/>
</dbReference>
<dbReference type="GO" id="GO:0016874">
    <property type="term" value="F:ligase activity"/>
    <property type="evidence" value="ECO:0007669"/>
    <property type="project" value="UniProtKB-KW"/>
</dbReference>
<keyword evidence="3" id="KW-0596">Phosphopantetheine</keyword>
<dbReference type="SUPFAM" id="SSF53474">
    <property type="entry name" value="alpha/beta-Hydrolases"/>
    <property type="match status" value="1"/>
</dbReference>
<sequence length="1807" mass="199614">MTLQQLQQDLQQLGVELWEEQGRLRYRAPAGVMDEARLQQLREHKEGLLQQLQAAQLPTLEADHSAREEPFPLTDVQAAYLLGRTSAFSYGGVACHGYLEFAQHDLDPRRLEQAWNQLIARHEMLRAVVLEEGYQRILPQVPYYAIACHDLREDDGSALQALRERMELRLATPQQWPLIELCVSQGRDTSRLHLSVDLLVCDYQSVRMLLAELQQLYRGEPLPAPAQISFRDYVLGERRLREQARYQRDRDYWWARVDSLPGAPELPTLGAPSGPRFLRRAMSLQARDCNALRLNAAAAGVGVSAAILSAYAETLGRWSRRGHFCLSLTLLNRLSLHPQVDRLVGDFSSVELLEVQTLQGGSFGQRSQQLQERLWQDMDHRLCSGIEVLRELARRKGQEAALMPYAFTSTLGAGGESGGGAFMPGAELVFGISQTPQVLIDCQVSERDDGLAINWDIREGVFSDTLLDALFDTFERLLKRLAREPSAWTLDDCLELPAAQRLQRELVNQSAAPLPEGLLHEPFWRQAAAAPQRVALIQGAAQISYGELAGRAEAVAEALLDAGCQPGERVAVCMHKGLEQVIAVLGILRAGAAYLPLDTNQPEARRQLILDNAEVGRVLSQSWLSDELCWPARVTQVIQVDQGPRLPQRPVPTVAIDPQQLAYVIYTSGSTGVPKGVMISHQAALNTVVDINQRFAIDAEDRVLALASLGFDLSVYDIFGLLAVGGALVLPDPQRRADPSHWAECAREHGVTLWSSVPAQLQMLTHYLQALPSMAPATLRLALLSGDWIPLNLPAETAQLLPRLRLISLGGATEAAIWSIHYPINQVDPQWRSIPYGRPLANQRFMILDEQGRDRPQGVAGELYIAGSGLALGYLGDAEKNAERFVEHPRSGERLYRTGDLGRYLEDGLIEFLGREDFQVKVRGHRIELAEVESALLSHPHVESAVVVAAGEGAFDRRLQACLTASLRDMPLAWPEPLQARTRAAAQAVRGDLSDALVTEMSACVERAALLSMGLALQRPGLFEAPGQSHALEEIVAVCEVAPRNQRLIRRWLQALAREGLVHRDLHTGRYSDLQVSAEEYRQQWQRIDALEPSVGWGAEVLRYLRESQEQLPALMSDRLDPLHLLFPEGRTDTAEGAYRKNLISQYLNQAVCAAVQEIVRQQPAGRRLRLLEIGAGVGGTSADLIPALDGLAVDYQFTDLSQFFLNEAREHFAAYPWVSYGLFDLNQDHWAQGVAANSLDVILCANVLHNSRHAGRVLARLRQMLAPGGWLIFIEATRDTYQIMASMEFKEGLSAFEDFRAEQDTTFICREQWQQLLLEAGGERPLCLPEADDAMSQIGQHLFITRFKSQRQTLEPEALRAHLAQRLPDYMIPADWLVLDEMPLSANGKVDRQALARIGVAGPEQQVSSGAAPLDALERSIAEVWQSLLRVPVVGRDQGFFELGGDSLLVAQVVGRLREVLPQARPLPWSDLLRQLINQPTVAALADYLRGQGVAGDSPLVRISDKAQGPTQIFVHDGSGTLAPYRALFAALGENVPVEGLVLNDVAGYLALEPATAIRQLAERYADTLQAEGRRQVNIVGYCLGGLLATELAACLAARSIQVLQLSVISSYRVPFMIEDDLLAEYVFARVMQADPLALGYPEDEQAMERSIARVLAQTPGRVPQGSLLALSEDAQCAPALAGLRRLAQKTPEQRLQAIAEAMRHAGSPLSDLHWLGEQLQVLRHSLAAVALHEATPYPGDLLFIRQSGEVQVLPGMHRDMSAYWQALCLGELRVVDVPGDHFSCMQQPQVQAVAQAFAAVAEVAA</sequence>
<dbReference type="CDD" id="cd02440">
    <property type="entry name" value="AdoMet_MTases"/>
    <property type="match status" value="1"/>
</dbReference>
<organism evidence="12 13">
    <name type="scientific">Pseudomonas saponiphila</name>
    <dbReference type="NCBI Taxonomy" id="556534"/>
    <lineage>
        <taxon>Bacteria</taxon>
        <taxon>Pseudomonadati</taxon>
        <taxon>Pseudomonadota</taxon>
        <taxon>Gammaproteobacteria</taxon>
        <taxon>Pseudomonadales</taxon>
        <taxon>Pseudomonadaceae</taxon>
        <taxon>Pseudomonas</taxon>
    </lineage>
</organism>
<dbReference type="InterPro" id="IPR029063">
    <property type="entry name" value="SAM-dependent_MTases_sf"/>
</dbReference>
<dbReference type="Gene3D" id="1.10.1200.10">
    <property type="entry name" value="ACP-like"/>
    <property type="match status" value="1"/>
</dbReference>
<dbReference type="SUPFAM" id="SSF47336">
    <property type="entry name" value="ACP-like"/>
    <property type="match status" value="1"/>
</dbReference>
<dbReference type="FunFam" id="3.40.50.980:FF:000001">
    <property type="entry name" value="Non-ribosomal peptide synthetase"/>
    <property type="match status" value="1"/>
</dbReference>
<dbReference type="InterPro" id="IPR009081">
    <property type="entry name" value="PP-bd_ACP"/>
</dbReference>
<dbReference type="GO" id="GO:0072330">
    <property type="term" value="P:monocarboxylic acid biosynthetic process"/>
    <property type="evidence" value="ECO:0007669"/>
    <property type="project" value="UniProtKB-ARBA"/>
</dbReference>
<dbReference type="EMBL" id="FNTJ01000001">
    <property type="protein sequence ID" value="SEB87259.1"/>
    <property type="molecule type" value="Genomic_DNA"/>
</dbReference>
<dbReference type="InterPro" id="IPR006162">
    <property type="entry name" value="Ppantetheine_attach_site"/>
</dbReference>
<dbReference type="InterPro" id="IPR041464">
    <property type="entry name" value="TubC_N"/>
</dbReference>
<dbReference type="Pfam" id="PF18563">
    <property type="entry name" value="TubC_N"/>
    <property type="match status" value="1"/>
</dbReference>
<comment type="pathway">
    <text evidence="2">Siderophore biosynthesis.</text>
</comment>
<evidence type="ECO:0000256" key="5">
    <source>
        <dbReference type="ARBA" id="ARBA00022598"/>
    </source>
</evidence>
<dbReference type="Gene3D" id="3.30.300.30">
    <property type="match status" value="2"/>
</dbReference>
<dbReference type="InterPro" id="IPR020806">
    <property type="entry name" value="PKS_PP-bd"/>
</dbReference>
<dbReference type="Gene3D" id="3.40.50.1820">
    <property type="entry name" value="alpha/beta hydrolase"/>
    <property type="match status" value="1"/>
</dbReference>
<dbReference type="InterPro" id="IPR013217">
    <property type="entry name" value="Methyltransf_12"/>
</dbReference>
<evidence type="ECO:0000256" key="8">
    <source>
        <dbReference type="ARBA" id="ARBA00052643"/>
    </source>
</evidence>
<dbReference type="InterPro" id="IPR029058">
    <property type="entry name" value="AB_hydrolase_fold"/>
</dbReference>
<dbReference type="RefSeq" id="WP_092314017.1">
    <property type="nucleotide sequence ID" value="NZ_FNTJ01000001.1"/>
</dbReference>
<evidence type="ECO:0000313" key="13">
    <source>
        <dbReference type="Proteomes" id="UP000198982"/>
    </source>
</evidence>
<dbReference type="CDD" id="cd19535">
    <property type="entry name" value="Cyc_NRPS"/>
    <property type="match status" value="1"/>
</dbReference>
<dbReference type="SMART" id="SM00823">
    <property type="entry name" value="PKS_PP"/>
    <property type="match status" value="1"/>
</dbReference>
<dbReference type="InterPro" id="IPR057737">
    <property type="entry name" value="Condensation_MtbB-like"/>
</dbReference>
<dbReference type="InterPro" id="IPR044894">
    <property type="entry name" value="TubC_N_sf"/>
</dbReference>
<dbReference type="InterPro" id="IPR001031">
    <property type="entry name" value="Thioesterase"/>
</dbReference>
<dbReference type="Proteomes" id="UP000198982">
    <property type="component" value="Unassembled WGS sequence"/>
</dbReference>
<dbReference type="InterPro" id="IPR023213">
    <property type="entry name" value="CAT-like_dom_sf"/>
</dbReference>
<proteinExistence type="inferred from homology"/>
<evidence type="ECO:0000259" key="11">
    <source>
        <dbReference type="PROSITE" id="PS50075"/>
    </source>
</evidence>
<evidence type="ECO:0000256" key="7">
    <source>
        <dbReference type="ARBA" id="ARBA00029454"/>
    </source>
</evidence>
<dbReference type="Gene3D" id="3.40.50.980">
    <property type="match status" value="2"/>
</dbReference>
<dbReference type="NCBIfam" id="TIGR01733">
    <property type="entry name" value="AA-adenyl-dom"/>
    <property type="match status" value="1"/>
</dbReference>
<dbReference type="GO" id="GO:0031177">
    <property type="term" value="F:phosphopantetheine binding"/>
    <property type="evidence" value="ECO:0007669"/>
    <property type="project" value="InterPro"/>
</dbReference>
<dbReference type="Gene3D" id="3.30.559.10">
    <property type="entry name" value="Chloramphenicol acetyltransferase-like domain"/>
    <property type="match status" value="1"/>
</dbReference>
<dbReference type="Gene3D" id="2.30.38.10">
    <property type="entry name" value="Luciferase, Domain 3"/>
    <property type="match status" value="1"/>
</dbReference>
<comment type="catalytic activity">
    <reaction evidence="8">
        <text>holo-[peptidyl-carrier protein] + L-cysteine + ATP = L-cysteinyl-[peptidyl-carrier protein] + AMP + diphosphate</text>
        <dbReference type="Rhea" id="RHEA:61680"/>
        <dbReference type="Rhea" id="RHEA-COMP:11480"/>
        <dbReference type="Rhea" id="RHEA-COMP:15906"/>
        <dbReference type="ChEBI" id="CHEBI:30616"/>
        <dbReference type="ChEBI" id="CHEBI:33019"/>
        <dbReference type="ChEBI" id="CHEBI:35235"/>
        <dbReference type="ChEBI" id="CHEBI:64479"/>
        <dbReference type="ChEBI" id="CHEBI:144926"/>
        <dbReference type="ChEBI" id="CHEBI:456215"/>
        <dbReference type="EC" id="6.2.1.69"/>
    </reaction>
    <physiologicalReaction direction="left-to-right" evidence="8">
        <dbReference type="Rhea" id="RHEA:61681"/>
    </physiologicalReaction>
</comment>
<comment type="similarity">
    <text evidence="7">Belongs to the NRP synthetase family.</text>
</comment>
<evidence type="ECO:0000256" key="6">
    <source>
        <dbReference type="ARBA" id="ARBA00022737"/>
    </source>
</evidence>
<evidence type="ECO:0000256" key="9">
    <source>
        <dbReference type="ARBA" id="ARBA00066651"/>
    </source>
</evidence>
<dbReference type="PROSITE" id="PS00455">
    <property type="entry name" value="AMP_BINDING"/>
    <property type="match status" value="1"/>
</dbReference>
<name>A0A1H4MW66_9PSED</name>
<evidence type="ECO:0000256" key="3">
    <source>
        <dbReference type="ARBA" id="ARBA00022450"/>
    </source>
</evidence>
<protein>
    <recommendedName>
        <fullName evidence="10">L-cysteine--[L-cysteinyl-carrier protein] ligase</fullName>
        <ecNumber evidence="9">6.2.1.69</ecNumber>
    </recommendedName>
    <alternativeName>
        <fullName evidence="10">L-cysteine--[L-cysteinyl-carrier protein] ligase</fullName>
    </alternativeName>
</protein>
<dbReference type="CDD" id="cd12114">
    <property type="entry name" value="A_NRPS_TlmIV_like"/>
    <property type="match status" value="1"/>
</dbReference>
<evidence type="ECO:0000313" key="12">
    <source>
        <dbReference type="EMBL" id="SEB87259.1"/>
    </source>
</evidence>
<dbReference type="FunFam" id="3.30.559.10:FF:000023">
    <property type="entry name" value="Non-ribosomal peptide synthetase"/>
    <property type="match status" value="1"/>
</dbReference>
<gene>
    <name evidence="12" type="ORF">SAMN05216178_2576</name>
</gene>
<dbReference type="GO" id="GO:0043041">
    <property type="term" value="P:amino acid activation for nonribosomal peptide biosynthetic process"/>
    <property type="evidence" value="ECO:0007669"/>
    <property type="project" value="TreeGrafter"/>
</dbReference>
<dbReference type="InterPro" id="IPR010071">
    <property type="entry name" value="AA_adenyl_dom"/>
</dbReference>
<dbReference type="GO" id="GO:0009403">
    <property type="term" value="P:toxin biosynthetic process"/>
    <property type="evidence" value="ECO:0007669"/>
    <property type="project" value="UniProtKB-ARBA"/>
</dbReference>
<keyword evidence="13" id="KW-1185">Reference proteome</keyword>
<dbReference type="InterPro" id="IPR020845">
    <property type="entry name" value="AMP-binding_CS"/>
</dbReference>
<accession>A0A1H4MW66</accession>
<dbReference type="Gene3D" id="3.30.559.30">
    <property type="entry name" value="Nonribosomal peptide synthetase, condensation domain"/>
    <property type="match status" value="1"/>
</dbReference>
<dbReference type="SUPFAM" id="SSF53335">
    <property type="entry name" value="S-adenosyl-L-methionine-dependent methyltransferases"/>
    <property type="match status" value="1"/>
</dbReference>
<keyword evidence="4" id="KW-0597">Phosphoprotein</keyword>
<dbReference type="Gene3D" id="1.10.10.1830">
    <property type="entry name" value="Non-ribosomal peptide synthase, adenylation domain"/>
    <property type="match status" value="1"/>
</dbReference>
<dbReference type="GO" id="GO:0005737">
    <property type="term" value="C:cytoplasm"/>
    <property type="evidence" value="ECO:0007669"/>
    <property type="project" value="TreeGrafter"/>
</dbReference>
<evidence type="ECO:0000256" key="1">
    <source>
        <dbReference type="ARBA" id="ARBA00001957"/>
    </source>
</evidence>
<dbReference type="Pfam" id="PF00668">
    <property type="entry name" value="Condensation"/>
    <property type="match status" value="1"/>
</dbReference>
<evidence type="ECO:0000256" key="10">
    <source>
        <dbReference type="ARBA" id="ARBA00079103"/>
    </source>
</evidence>
<dbReference type="Pfam" id="PF00975">
    <property type="entry name" value="Thioesterase"/>
    <property type="match status" value="1"/>
</dbReference>
<keyword evidence="5" id="KW-0436">Ligase</keyword>
<dbReference type="InterPro" id="IPR000873">
    <property type="entry name" value="AMP-dep_synth/lig_dom"/>
</dbReference>
<dbReference type="InterPro" id="IPR036736">
    <property type="entry name" value="ACP-like_sf"/>
</dbReference>
<evidence type="ECO:0000256" key="2">
    <source>
        <dbReference type="ARBA" id="ARBA00004924"/>
    </source>
</evidence>
<dbReference type="PROSITE" id="PS50075">
    <property type="entry name" value="CARRIER"/>
    <property type="match status" value="1"/>
</dbReference>
<dbReference type="Pfam" id="PF00550">
    <property type="entry name" value="PP-binding"/>
    <property type="match status" value="1"/>
</dbReference>
<dbReference type="PROSITE" id="PS00012">
    <property type="entry name" value="PHOSPHOPANTETHEINE"/>
    <property type="match status" value="1"/>
</dbReference>
<feature type="domain" description="Carrier" evidence="11">
    <location>
        <begin position="1413"/>
        <end position="1494"/>
    </location>
</feature>
<dbReference type="FunFam" id="3.30.559.30:FF:000006">
    <property type="entry name" value="Yersiniabactin polyketide/non-ribosomal peptide synthetase"/>
    <property type="match status" value="1"/>
</dbReference>
<comment type="cofactor">
    <cofactor evidence="1">
        <name>pantetheine 4'-phosphate</name>
        <dbReference type="ChEBI" id="CHEBI:47942"/>
    </cofactor>
</comment>
<dbReference type="InterPro" id="IPR001242">
    <property type="entry name" value="Condensation_dom"/>
</dbReference>
<dbReference type="SUPFAM" id="SSF52777">
    <property type="entry name" value="CoA-dependent acyltransferases"/>
    <property type="match status" value="2"/>
</dbReference>
<dbReference type="FunFam" id="3.40.50.12780:FF:000012">
    <property type="entry name" value="Non-ribosomal peptide synthetase"/>
    <property type="match status" value="1"/>
</dbReference>
<evidence type="ECO:0000256" key="4">
    <source>
        <dbReference type="ARBA" id="ARBA00022553"/>
    </source>
</evidence>
<dbReference type="PANTHER" id="PTHR45527">
    <property type="entry name" value="NONRIBOSOMAL PEPTIDE SYNTHETASE"/>
    <property type="match status" value="1"/>
</dbReference>
<dbReference type="SUPFAM" id="SSF56801">
    <property type="entry name" value="Acetyl-CoA synthetase-like"/>
    <property type="match status" value="1"/>
</dbReference>
<keyword evidence="6" id="KW-0677">Repeat</keyword>
<dbReference type="Pfam" id="PF00501">
    <property type="entry name" value="AMP-binding"/>
    <property type="match status" value="1"/>
</dbReference>
<dbReference type="InterPro" id="IPR045851">
    <property type="entry name" value="AMP-bd_C_sf"/>
</dbReference>
<reference evidence="13" key="1">
    <citation type="submission" date="2016-10" db="EMBL/GenBank/DDBJ databases">
        <authorList>
            <person name="Varghese N."/>
            <person name="Submissions S."/>
        </authorList>
    </citation>
    <scope>NUCLEOTIDE SEQUENCE [LARGE SCALE GENOMIC DNA]</scope>
    <source>
        <strain evidence="13">DSM 9751</strain>
    </source>
</reference>
<dbReference type="EC" id="6.2.1.69" evidence="9"/>
<dbReference type="FunFam" id="1.10.1200.10:FF:000016">
    <property type="entry name" value="Non-ribosomal peptide synthase"/>
    <property type="match status" value="1"/>
</dbReference>